<reference evidence="2 3" key="1">
    <citation type="submission" date="2021-06" db="EMBL/GenBank/DDBJ databases">
        <title>Caerostris extrusa draft genome.</title>
        <authorList>
            <person name="Kono N."/>
            <person name="Arakawa K."/>
        </authorList>
    </citation>
    <scope>NUCLEOTIDE SEQUENCE [LARGE SCALE GENOMIC DNA]</scope>
</reference>
<dbReference type="Proteomes" id="UP001054945">
    <property type="component" value="Unassembled WGS sequence"/>
</dbReference>
<name>A0AAV4RUS2_CAEEX</name>
<evidence type="ECO:0000313" key="2">
    <source>
        <dbReference type="EMBL" id="GIY24691.1"/>
    </source>
</evidence>
<feature type="region of interest" description="Disordered" evidence="1">
    <location>
        <begin position="74"/>
        <end position="111"/>
    </location>
</feature>
<keyword evidence="3" id="KW-1185">Reference proteome</keyword>
<comment type="caution">
    <text evidence="2">The sequence shown here is derived from an EMBL/GenBank/DDBJ whole genome shotgun (WGS) entry which is preliminary data.</text>
</comment>
<feature type="compositionally biased region" description="Basic and acidic residues" evidence="1">
    <location>
        <begin position="86"/>
        <end position="106"/>
    </location>
</feature>
<dbReference type="AlphaFoldDB" id="A0AAV4RUS2"/>
<proteinExistence type="predicted"/>
<organism evidence="2 3">
    <name type="scientific">Caerostris extrusa</name>
    <name type="common">Bark spider</name>
    <name type="synonym">Caerostris bankana</name>
    <dbReference type="NCBI Taxonomy" id="172846"/>
    <lineage>
        <taxon>Eukaryota</taxon>
        <taxon>Metazoa</taxon>
        <taxon>Ecdysozoa</taxon>
        <taxon>Arthropoda</taxon>
        <taxon>Chelicerata</taxon>
        <taxon>Arachnida</taxon>
        <taxon>Araneae</taxon>
        <taxon>Araneomorphae</taxon>
        <taxon>Entelegynae</taxon>
        <taxon>Araneoidea</taxon>
        <taxon>Araneidae</taxon>
        <taxon>Caerostris</taxon>
    </lineage>
</organism>
<protein>
    <submittedName>
        <fullName evidence="2">Uncharacterized protein</fullName>
    </submittedName>
</protein>
<sequence>MTKEDFIFAVKLGDGQEWKWRRLHKPKYNGRLKKAFKARTQLKELNNGRENSTHKHLRNGTKFIIANATSKKNHYSFNDHSIPKVGDGEKKKEEKEKTGEPVRRYSECPNSTPPSIFSSFSSQGSPFLLPRSYFRITSCASDAAFTVPTLSIAPSGEKLDQRADSRGCLWQG</sequence>
<dbReference type="EMBL" id="BPLR01008439">
    <property type="protein sequence ID" value="GIY24691.1"/>
    <property type="molecule type" value="Genomic_DNA"/>
</dbReference>
<accession>A0AAV4RUS2</accession>
<evidence type="ECO:0000313" key="3">
    <source>
        <dbReference type="Proteomes" id="UP001054945"/>
    </source>
</evidence>
<gene>
    <name evidence="2" type="ORF">CEXT_78381</name>
</gene>
<evidence type="ECO:0000256" key="1">
    <source>
        <dbReference type="SAM" id="MobiDB-lite"/>
    </source>
</evidence>